<evidence type="ECO:0000259" key="1">
    <source>
        <dbReference type="Pfam" id="PF00501"/>
    </source>
</evidence>
<sequence>MPDEAIWAGSYGPGVRLHLEYGEETLVDQLDRTVEQHGDRPALEFLGRRTSYAAFGEQVARVAEGLRGLGVKAGDHVALLLPTCPQHLVALHAVIRLGATAVEHNPLYTTGELRAPFADHGAEVAIVWDKAVKTVEPIRADPNTKLRTLVAVDMTLDLPLAKRLALRLPIARARQTREEMTAPVPAGLPRFAGIASAAPLAADHPRPGPDDVAVLLYTSGTSGTPKGVPLRHRNIVANCAQGVDWIPELTPGREIFLSSLPLFHAYGLTIGVLAGVRIGAELVLLPKPDTALMVDALGRRSPTFVPGVPPIYRRILEEATRRGVPMTSMKYSLSGAMSLPADLVDTWEKRTGGHLVEGYGLTETGPVVVGNPMSPARRPGSIGIPFPDTQVRIVDPDKPGEEVPLGERGELVVRGPQVFGGYRDRPEESAAVLDDEGWFRTGDIVTMAEDGFLTVVDRIKEVVIVGGFNVYPSEVEAVLREHPSVQDTAVVGVPHEHNGDEVVAAVVPAEGQQVDREALAAYLRESLTRYKVPRRFVVVEKLPVNQMGKVLRREVVDLVREIDQQP</sequence>
<evidence type="ECO:0000313" key="4">
    <source>
        <dbReference type="Proteomes" id="UP001197247"/>
    </source>
</evidence>
<dbReference type="InterPro" id="IPR042099">
    <property type="entry name" value="ANL_N_sf"/>
</dbReference>
<gene>
    <name evidence="3" type="ORF">KIH74_21985</name>
</gene>
<feature type="domain" description="AMP-dependent synthetase/ligase" evidence="1">
    <location>
        <begin position="31"/>
        <end position="422"/>
    </location>
</feature>
<dbReference type="InterPro" id="IPR045851">
    <property type="entry name" value="AMP-bd_C_sf"/>
</dbReference>
<dbReference type="SUPFAM" id="SSF56801">
    <property type="entry name" value="Acetyl-CoA synthetase-like"/>
    <property type="match status" value="1"/>
</dbReference>
<reference evidence="3 4" key="1">
    <citation type="submission" date="2021-05" db="EMBL/GenBank/DDBJ databases">
        <title>Kineosporia and Streptomyces sp. nov. two new marine actinobacteria isolated from Coral.</title>
        <authorList>
            <person name="Buangrab K."/>
            <person name="Sutthacheep M."/>
            <person name="Yeemin T."/>
            <person name="Harunari E."/>
            <person name="Igarashi Y."/>
            <person name="Kanchanasin P."/>
            <person name="Tanasupawat S."/>
            <person name="Phongsopitanun W."/>
        </authorList>
    </citation>
    <scope>NUCLEOTIDE SEQUENCE [LARGE SCALE GENOMIC DNA]</scope>
    <source>
        <strain evidence="3 4">J2-2</strain>
    </source>
</reference>
<dbReference type="PANTHER" id="PTHR43767:SF1">
    <property type="entry name" value="NONRIBOSOMAL PEPTIDE SYNTHASE PES1 (EUROFUNG)-RELATED"/>
    <property type="match status" value="1"/>
</dbReference>
<evidence type="ECO:0000313" key="3">
    <source>
        <dbReference type="EMBL" id="MBT0771625.1"/>
    </source>
</evidence>
<dbReference type="Proteomes" id="UP001197247">
    <property type="component" value="Unassembled WGS sequence"/>
</dbReference>
<dbReference type="InterPro" id="IPR025110">
    <property type="entry name" value="AMP-bd_C"/>
</dbReference>
<dbReference type="Pfam" id="PF13193">
    <property type="entry name" value="AMP-binding_C"/>
    <property type="match status" value="1"/>
</dbReference>
<proteinExistence type="predicted"/>
<dbReference type="Gene3D" id="3.40.50.12780">
    <property type="entry name" value="N-terminal domain of ligase-like"/>
    <property type="match status" value="1"/>
</dbReference>
<dbReference type="Pfam" id="PF00501">
    <property type="entry name" value="AMP-binding"/>
    <property type="match status" value="1"/>
</dbReference>
<keyword evidence="4" id="KW-1185">Reference proteome</keyword>
<evidence type="ECO:0000259" key="2">
    <source>
        <dbReference type="Pfam" id="PF13193"/>
    </source>
</evidence>
<organism evidence="3 4">
    <name type="scientific">Kineosporia corallincola</name>
    <dbReference type="NCBI Taxonomy" id="2835133"/>
    <lineage>
        <taxon>Bacteria</taxon>
        <taxon>Bacillati</taxon>
        <taxon>Actinomycetota</taxon>
        <taxon>Actinomycetes</taxon>
        <taxon>Kineosporiales</taxon>
        <taxon>Kineosporiaceae</taxon>
        <taxon>Kineosporia</taxon>
    </lineage>
</organism>
<dbReference type="PANTHER" id="PTHR43767">
    <property type="entry name" value="LONG-CHAIN-FATTY-ACID--COA LIGASE"/>
    <property type="match status" value="1"/>
</dbReference>
<dbReference type="PROSITE" id="PS00455">
    <property type="entry name" value="AMP_BINDING"/>
    <property type="match status" value="1"/>
</dbReference>
<dbReference type="RefSeq" id="WP_214157990.1">
    <property type="nucleotide sequence ID" value="NZ_JAHBAY010000009.1"/>
</dbReference>
<dbReference type="InterPro" id="IPR050237">
    <property type="entry name" value="ATP-dep_AMP-bd_enzyme"/>
</dbReference>
<dbReference type="InterPro" id="IPR020845">
    <property type="entry name" value="AMP-binding_CS"/>
</dbReference>
<dbReference type="InterPro" id="IPR000873">
    <property type="entry name" value="AMP-dep_synth/lig_dom"/>
</dbReference>
<dbReference type="Gene3D" id="3.30.300.30">
    <property type="match status" value="1"/>
</dbReference>
<accession>A0ABS5TKT6</accession>
<comment type="caution">
    <text evidence="3">The sequence shown here is derived from an EMBL/GenBank/DDBJ whole genome shotgun (WGS) entry which is preliminary data.</text>
</comment>
<protein>
    <submittedName>
        <fullName evidence="3">AMP-binding protein</fullName>
    </submittedName>
</protein>
<dbReference type="CDD" id="cd05936">
    <property type="entry name" value="FC-FACS_FadD_like"/>
    <property type="match status" value="1"/>
</dbReference>
<dbReference type="NCBIfam" id="NF004114">
    <property type="entry name" value="PRK05605.1"/>
    <property type="match status" value="1"/>
</dbReference>
<feature type="domain" description="AMP-binding enzyme C-terminal" evidence="2">
    <location>
        <begin position="474"/>
        <end position="549"/>
    </location>
</feature>
<name>A0ABS5TKT6_9ACTN</name>
<dbReference type="EMBL" id="JAHBAY010000009">
    <property type="protein sequence ID" value="MBT0771625.1"/>
    <property type="molecule type" value="Genomic_DNA"/>
</dbReference>